<reference evidence="2 3" key="1">
    <citation type="submission" date="2012-10" db="EMBL/GenBank/DDBJ databases">
        <authorList>
            <person name="Zafar N."/>
            <person name="Inman J."/>
            <person name="Hall N."/>
            <person name="Lorenzi H."/>
            <person name="Caler E."/>
        </authorList>
    </citation>
    <scope>NUCLEOTIDE SEQUENCE [LARGE SCALE GENOMIC DNA]</scope>
    <source>
        <strain evidence="2 3">IP1</strain>
    </source>
</reference>
<dbReference type="AlphaFoldDB" id="A0A0A1U8U8"/>
<dbReference type="EMBL" id="KB206756">
    <property type="protein sequence ID" value="ELP88408.1"/>
    <property type="molecule type" value="Genomic_DNA"/>
</dbReference>
<dbReference type="GeneID" id="14887254"/>
<accession>A0A0A1U8U8</accession>
<feature type="region of interest" description="Disordered" evidence="1">
    <location>
        <begin position="1"/>
        <end position="33"/>
    </location>
</feature>
<name>A0A0A1U8U8_ENTIV</name>
<gene>
    <name evidence="2" type="ORF">EIN_229310</name>
</gene>
<dbReference type="RefSeq" id="XP_004255179.1">
    <property type="nucleotide sequence ID" value="XM_004255131.1"/>
</dbReference>
<feature type="compositionally biased region" description="Acidic residues" evidence="1">
    <location>
        <begin position="22"/>
        <end position="33"/>
    </location>
</feature>
<dbReference type="OrthoDB" id="30036at2759"/>
<evidence type="ECO:0000256" key="1">
    <source>
        <dbReference type="SAM" id="MobiDB-lite"/>
    </source>
</evidence>
<keyword evidence="3" id="KW-1185">Reference proteome</keyword>
<feature type="compositionally biased region" description="Basic and acidic residues" evidence="1">
    <location>
        <begin position="1"/>
        <end position="16"/>
    </location>
</feature>
<dbReference type="KEGG" id="eiv:EIN_229310"/>
<evidence type="ECO:0000313" key="2">
    <source>
        <dbReference type="EMBL" id="ELP88408.1"/>
    </source>
</evidence>
<dbReference type="Proteomes" id="UP000014680">
    <property type="component" value="Unassembled WGS sequence"/>
</dbReference>
<evidence type="ECO:0000313" key="3">
    <source>
        <dbReference type="Proteomes" id="UP000014680"/>
    </source>
</evidence>
<feature type="compositionally biased region" description="Polar residues" evidence="1">
    <location>
        <begin position="70"/>
        <end position="79"/>
    </location>
</feature>
<dbReference type="VEuPathDB" id="AmoebaDB:EIN_229310"/>
<organism evidence="2 3">
    <name type="scientific">Entamoeba invadens IP1</name>
    <dbReference type="NCBI Taxonomy" id="370355"/>
    <lineage>
        <taxon>Eukaryota</taxon>
        <taxon>Amoebozoa</taxon>
        <taxon>Evosea</taxon>
        <taxon>Archamoebae</taxon>
        <taxon>Mastigamoebida</taxon>
        <taxon>Entamoebidae</taxon>
        <taxon>Entamoeba</taxon>
    </lineage>
</organism>
<feature type="region of interest" description="Disordered" evidence="1">
    <location>
        <begin position="60"/>
        <end position="79"/>
    </location>
</feature>
<sequence>MEDAKENITPPVEREPTPPVEDMSEETQNDQETEDLLRLMKKSLSDLTKVEKIEESFGIFDDAPTDETPHSNNSTDSSKSPAIKVEFVDYFDDELDFENMKKSPLFAPKINRKREATSTTVDEYKPLRGISD</sequence>
<proteinExistence type="predicted"/>
<protein>
    <submittedName>
        <fullName evidence="2">Uncharacterized protein</fullName>
    </submittedName>
</protein>